<evidence type="ECO:0000313" key="1">
    <source>
        <dbReference type="EMBL" id="PPK72902.1"/>
    </source>
</evidence>
<gene>
    <name evidence="1" type="ORF">B0F88_103341</name>
</gene>
<dbReference type="Proteomes" id="UP000238071">
    <property type="component" value="Unassembled WGS sequence"/>
</dbReference>
<evidence type="ECO:0000313" key="2">
    <source>
        <dbReference type="Proteomes" id="UP000238071"/>
    </source>
</evidence>
<keyword evidence="2" id="KW-1185">Reference proteome</keyword>
<comment type="caution">
    <text evidence="1">The sequence shown here is derived from an EMBL/GenBank/DDBJ whole genome shotgun (WGS) entry which is preliminary data.</text>
</comment>
<dbReference type="RefSeq" id="WP_104422986.1">
    <property type="nucleotide sequence ID" value="NZ_PTIY01000003.1"/>
</dbReference>
<accession>A0A2S6H5Z4</accession>
<reference evidence="1 2" key="1">
    <citation type="submission" date="2018-02" db="EMBL/GenBank/DDBJ databases">
        <title>Subsurface microbial communities from deep shales in Ohio and West Virginia, USA.</title>
        <authorList>
            <person name="Wrighton K."/>
        </authorList>
    </citation>
    <scope>NUCLEOTIDE SEQUENCE [LARGE SCALE GENOMIC DNA]</scope>
    <source>
        <strain evidence="1 2">OWC-G53F</strain>
    </source>
</reference>
<organism evidence="1 2">
    <name type="scientific">Methylobacter tundripaludum</name>
    <dbReference type="NCBI Taxonomy" id="173365"/>
    <lineage>
        <taxon>Bacteria</taxon>
        <taxon>Pseudomonadati</taxon>
        <taxon>Pseudomonadota</taxon>
        <taxon>Gammaproteobacteria</taxon>
        <taxon>Methylococcales</taxon>
        <taxon>Methylococcaceae</taxon>
        <taxon>Methylobacter</taxon>
    </lineage>
</organism>
<dbReference type="OrthoDB" id="9809379at2"/>
<protein>
    <submittedName>
        <fullName evidence="1">Uncharacterized protein</fullName>
    </submittedName>
</protein>
<name>A0A2S6H5Z4_9GAMM</name>
<sequence length="109" mass="11955">MDNLRKNPNVPILPGNVLMAGLIYPLKQVFRESIDFLATLENIQSLDGRMPRASGTGRILPACTVSGEVPVLFFNISGAEFFERYVGAGIAGVRRFLERTRNKLPGSCS</sequence>
<proteinExistence type="predicted"/>
<dbReference type="EMBL" id="PTIY01000003">
    <property type="protein sequence ID" value="PPK72902.1"/>
    <property type="molecule type" value="Genomic_DNA"/>
</dbReference>
<dbReference type="AlphaFoldDB" id="A0A2S6H5Z4"/>